<dbReference type="InterPro" id="IPR005560">
    <property type="entry name" value="Csp_YhjQ"/>
</dbReference>
<name>A0A6N1BHL5_9BURK</name>
<gene>
    <name evidence="1" type="ORF">HLB16_18195</name>
    <name evidence="2" type="ORF">NDR89_25245</name>
</gene>
<organism evidence="1 3">
    <name type="scientific">Cupriavidus gilardii</name>
    <dbReference type="NCBI Taxonomy" id="82541"/>
    <lineage>
        <taxon>Bacteria</taxon>
        <taxon>Pseudomonadati</taxon>
        <taxon>Pseudomonadota</taxon>
        <taxon>Betaproteobacteria</taxon>
        <taxon>Burkholderiales</taxon>
        <taxon>Burkholderiaceae</taxon>
        <taxon>Cupriavidus</taxon>
    </lineage>
</organism>
<reference evidence="1 3" key="1">
    <citation type="submission" date="2020-05" db="EMBL/GenBank/DDBJ databases">
        <title>MicrobeNet Type strains.</title>
        <authorList>
            <person name="Nicholson A.C."/>
        </authorList>
    </citation>
    <scope>NUCLEOTIDE SEQUENCE [LARGE SCALE GENOMIC DNA]</scope>
    <source>
        <strain evidence="1 3">ATCC 700815</strain>
    </source>
</reference>
<keyword evidence="4" id="KW-1185">Reference proteome</keyword>
<protein>
    <submittedName>
        <fullName evidence="1">Four-helix bundle copper-binding protein</fullName>
    </submittedName>
</protein>
<dbReference type="PANTHER" id="PTHR37310:SF1">
    <property type="entry name" value="CYTOPLASMIC PROTEIN"/>
    <property type="match status" value="1"/>
</dbReference>
<dbReference type="PANTHER" id="PTHR37310">
    <property type="entry name" value="CYTOPLASMIC PROTEIN-RELATED"/>
    <property type="match status" value="1"/>
</dbReference>
<dbReference type="CDD" id="cd08026">
    <property type="entry name" value="DUF326"/>
    <property type="match status" value="1"/>
</dbReference>
<dbReference type="AlphaFoldDB" id="A0A6N1BHL5"/>
<dbReference type="Proteomes" id="UP000542973">
    <property type="component" value="Unassembled WGS sequence"/>
</dbReference>
<evidence type="ECO:0000313" key="1">
    <source>
        <dbReference type="EMBL" id="NNH12804.1"/>
    </source>
</evidence>
<accession>A0A6N1BHL5</accession>
<dbReference type="Pfam" id="PF03860">
    <property type="entry name" value="Csp"/>
    <property type="match status" value="1"/>
</dbReference>
<sequence>MPHEQYQACIDACTRCAQACRHCAASCLQEHDVQKMTECIRLDLDCAGICELSVAYMSRGSNQSRELCALCAQICERCAEECARHHAQHCQQCAQACRDCAQACRQMAAA</sequence>
<reference evidence="2" key="2">
    <citation type="submission" date="2022-06" db="EMBL/GenBank/DDBJ databases">
        <title>Complete genome sequence and characterization of Cupriavidus gilardii QJ1 isolated from contaminating cells.</title>
        <authorList>
            <person name="Qi J."/>
        </authorList>
    </citation>
    <scope>NUCLEOTIDE SEQUENCE</scope>
    <source>
        <strain evidence="2">QJ1</strain>
    </source>
</reference>
<evidence type="ECO:0000313" key="2">
    <source>
        <dbReference type="EMBL" id="USE79871.1"/>
    </source>
</evidence>
<evidence type="ECO:0000313" key="4">
    <source>
        <dbReference type="Proteomes" id="UP001056648"/>
    </source>
</evidence>
<dbReference type="RefSeq" id="WP_053820967.1">
    <property type="nucleotide sequence ID" value="NZ_BAAAEB010000035.1"/>
</dbReference>
<evidence type="ECO:0000313" key="3">
    <source>
        <dbReference type="Proteomes" id="UP000542973"/>
    </source>
</evidence>
<proteinExistence type="predicted"/>
<dbReference type="Gene3D" id="1.20.1270.360">
    <property type="match status" value="1"/>
</dbReference>
<dbReference type="GeneID" id="70688940"/>
<dbReference type="EMBL" id="JABEMD010000033">
    <property type="protein sequence ID" value="NNH12804.1"/>
    <property type="molecule type" value="Genomic_DNA"/>
</dbReference>
<dbReference type="InterPro" id="IPR044543">
    <property type="entry name" value="YHJQ-like"/>
</dbReference>
<dbReference type="Proteomes" id="UP001056648">
    <property type="component" value="Chromosome 2"/>
</dbReference>
<dbReference type="EMBL" id="CP098736">
    <property type="protein sequence ID" value="USE79871.1"/>
    <property type="molecule type" value="Genomic_DNA"/>
</dbReference>